<dbReference type="PANTHER" id="PTHR10913">
    <property type="entry name" value="FOLLISTATIN-RELATED"/>
    <property type="match status" value="1"/>
</dbReference>
<evidence type="ECO:0000313" key="3">
    <source>
        <dbReference type="EMBL" id="MEQ2292088.1"/>
    </source>
</evidence>
<dbReference type="Proteomes" id="UP001469553">
    <property type="component" value="Unassembled WGS sequence"/>
</dbReference>
<accession>A0ABV0YE99</accession>
<dbReference type="InterPro" id="IPR036058">
    <property type="entry name" value="Kazal_dom_sf"/>
</dbReference>
<dbReference type="Pfam" id="PF00050">
    <property type="entry name" value="Kazal_1"/>
    <property type="match status" value="1"/>
</dbReference>
<evidence type="ECO:0000256" key="1">
    <source>
        <dbReference type="ARBA" id="ARBA00023157"/>
    </source>
</evidence>
<sequence>MTAIVISRVPFVKHMRPLPPAPLVANTGEIKSFTFSVDWNMSHSATSGTPFNWGGNRVLGVWGVGALKDPCTEVTCSYGSTCVQSSDGMSAKCMCPLSCDSNPDQMVCGSDGKDYRNECELHQHACKNQKNIRVQYQGTCDPCKDSENSLNTICRVKPVTRQPQIYWPPESCPPGNEPLCASDGRTYPSECAMTATGVQKGVSLRKIHSGQCRKLEVCKEDCLFNAVCLVEQLGARCSCDPIECDDTYKPLCGKDGRTFPNDCSRRKAECLSKSLIPIKHPGPCVRQSVFLSVSMWPSPRLSGLQVDRGVTQQATSSGGL</sequence>
<comment type="caution">
    <text evidence="3">The sequence shown here is derived from an EMBL/GenBank/DDBJ whole genome shotgun (WGS) entry which is preliminary data.</text>
</comment>
<organism evidence="3 4">
    <name type="scientific">Ameca splendens</name>
    <dbReference type="NCBI Taxonomy" id="208324"/>
    <lineage>
        <taxon>Eukaryota</taxon>
        <taxon>Metazoa</taxon>
        <taxon>Chordata</taxon>
        <taxon>Craniata</taxon>
        <taxon>Vertebrata</taxon>
        <taxon>Euteleostomi</taxon>
        <taxon>Actinopterygii</taxon>
        <taxon>Neopterygii</taxon>
        <taxon>Teleostei</taxon>
        <taxon>Neoteleostei</taxon>
        <taxon>Acanthomorphata</taxon>
        <taxon>Ovalentaria</taxon>
        <taxon>Atherinomorphae</taxon>
        <taxon>Cyprinodontiformes</taxon>
        <taxon>Goodeidae</taxon>
        <taxon>Ameca</taxon>
    </lineage>
</organism>
<name>A0ABV0YE99_9TELE</name>
<dbReference type="SMART" id="SM00280">
    <property type="entry name" value="KAZAL"/>
    <property type="match status" value="3"/>
</dbReference>
<dbReference type="PANTHER" id="PTHR10913:SF78">
    <property type="entry name" value="AGRIN"/>
    <property type="match status" value="1"/>
</dbReference>
<dbReference type="SUPFAM" id="SSF100895">
    <property type="entry name" value="Kazal-type serine protease inhibitors"/>
    <property type="match status" value="3"/>
</dbReference>
<dbReference type="Pfam" id="PF07648">
    <property type="entry name" value="Kazal_2"/>
    <property type="match status" value="2"/>
</dbReference>
<dbReference type="EMBL" id="JAHRIP010029794">
    <property type="protein sequence ID" value="MEQ2292088.1"/>
    <property type="molecule type" value="Genomic_DNA"/>
</dbReference>
<evidence type="ECO:0000259" key="2">
    <source>
        <dbReference type="PROSITE" id="PS51465"/>
    </source>
</evidence>
<protein>
    <recommendedName>
        <fullName evidence="2">Kazal-like domain-containing protein</fullName>
    </recommendedName>
</protein>
<dbReference type="Gene3D" id="3.30.60.30">
    <property type="match status" value="3"/>
</dbReference>
<feature type="domain" description="Kazal-like" evidence="2">
    <location>
        <begin position="231"/>
        <end position="286"/>
    </location>
</feature>
<proteinExistence type="predicted"/>
<evidence type="ECO:0000313" key="4">
    <source>
        <dbReference type="Proteomes" id="UP001469553"/>
    </source>
</evidence>
<feature type="domain" description="Kazal-like" evidence="2">
    <location>
        <begin position="87"/>
        <end position="142"/>
    </location>
</feature>
<dbReference type="InterPro" id="IPR050653">
    <property type="entry name" value="Prot_Inhib_GrowthFact_Antg"/>
</dbReference>
<dbReference type="CDD" id="cd00104">
    <property type="entry name" value="KAZAL_FS"/>
    <property type="match status" value="3"/>
</dbReference>
<keyword evidence="1" id="KW-1015">Disulfide bond</keyword>
<dbReference type="InterPro" id="IPR002350">
    <property type="entry name" value="Kazal_dom"/>
</dbReference>
<gene>
    <name evidence="3" type="ORF">AMECASPLE_019529</name>
</gene>
<dbReference type="PROSITE" id="PS51465">
    <property type="entry name" value="KAZAL_2"/>
    <property type="match status" value="3"/>
</dbReference>
<reference evidence="3 4" key="1">
    <citation type="submission" date="2021-06" db="EMBL/GenBank/DDBJ databases">
        <authorList>
            <person name="Palmer J.M."/>
        </authorList>
    </citation>
    <scope>NUCLEOTIDE SEQUENCE [LARGE SCALE GENOMIC DNA]</scope>
    <source>
        <strain evidence="3 4">AS_MEX2019</strain>
        <tissue evidence="3">Muscle</tissue>
    </source>
</reference>
<keyword evidence="4" id="KW-1185">Reference proteome</keyword>
<feature type="domain" description="Kazal-like" evidence="2">
    <location>
        <begin position="157"/>
        <end position="214"/>
    </location>
</feature>